<dbReference type="OrthoDB" id="5074234at2759"/>
<accession>A0A8H5INU3</accession>
<dbReference type="EMBL" id="JAAOAQ010000618">
    <property type="protein sequence ID" value="KAF5539358.1"/>
    <property type="molecule type" value="Genomic_DNA"/>
</dbReference>
<gene>
    <name evidence="2" type="ORF">FPHYL_12285</name>
</gene>
<dbReference type="Proteomes" id="UP000582016">
    <property type="component" value="Unassembled WGS sequence"/>
</dbReference>
<keyword evidence="3" id="KW-1185">Reference proteome</keyword>
<proteinExistence type="predicted"/>
<evidence type="ECO:0000313" key="2">
    <source>
        <dbReference type="EMBL" id="KAF5539358.1"/>
    </source>
</evidence>
<protein>
    <submittedName>
        <fullName evidence="2">Uncharacterized protein</fullName>
    </submittedName>
</protein>
<comment type="caution">
    <text evidence="2">The sequence shown here is derived from an EMBL/GenBank/DDBJ whole genome shotgun (WGS) entry which is preliminary data.</text>
</comment>
<feature type="region of interest" description="Disordered" evidence="1">
    <location>
        <begin position="170"/>
        <end position="193"/>
    </location>
</feature>
<evidence type="ECO:0000256" key="1">
    <source>
        <dbReference type="SAM" id="MobiDB-lite"/>
    </source>
</evidence>
<name>A0A8H5INU3_9HYPO</name>
<organism evidence="2 3">
    <name type="scientific">Fusarium phyllophilum</name>
    <dbReference type="NCBI Taxonomy" id="47803"/>
    <lineage>
        <taxon>Eukaryota</taxon>
        <taxon>Fungi</taxon>
        <taxon>Dikarya</taxon>
        <taxon>Ascomycota</taxon>
        <taxon>Pezizomycotina</taxon>
        <taxon>Sordariomycetes</taxon>
        <taxon>Hypocreomycetidae</taxon>
        <taxon>Hypocreales</taxon>
        <taxon>Nectriaceae</taxon>
        <taxon>Fusarium</taxon>
        <taxon>Fusarium fujikuroi species complex</taxon>
    </lineage>
</organism>
<evidence type="ECO:0000313" key="3">
    <source>
        <dbReference type="Proteomes" id="UP000582016"/>
    </source>
</evidence>
<sequence>MSTQNLSPKEKQTTAAMESLDGMSYIHVLHGFRVCYPIFWDVARDSWDEEDKVLRLEKALAKLQDFDYKAESSNGWSVDQKLWGTGVAIAVIEDILSSFDVAEAFRLAKKNVEDWMEHANFLKPGMNVSPNLSVMQDPLLRRDILAKHFPFFKFDLHEIPEHLQKFLPKSEGSASVEESEEKEIDFKEETESGPVDEITDSLCKIKIDCLSKI</sequence>
<reference evidence="2 3" key="1">
    <citation type="submission" date="2020-05" db="EMBL/GenBank/DDBJ databases">
        <title>Identification and distribution of gene clusters putatively required for synthesis of sphingolipid metabolism inhibitors in phylogenetically diverse species of the filamentous fungus Fusarium.</title>
        <authorList>
            <person name="Kim H.-S."/>
            <person name="Busman M."/>
            <person name="Brown D.W."/>
            <person name="Divon H."/>
            <person name="Uhlig S."/>
            <person name="Proctor R.H."/>
        </authorList>
    </citation>
    <scope>NUCLEOTIDE SEQUENCE [LARGE SCALE GENOMIC DNA]</scope>
    <source>
        <strain evidence="2 3">NRRL 13617</strain>
    </source>
</reference>
<dbReference type="AlphaFoldDB" id="A0A8H5INU3"/>